<dbReference type="InterPro" id="IPR054613">
    <property type="entry name" value="Peptidase_S78_dom"/>
</dbReference>
<keyword evidence="2" id="KW-0645">Protease</keyword>
<dbReference type="AlphaFoldDB" id="A0A836MPZ5"/>
<gene>
    <name evidence="5" type="ORF">SALWKB29_1939</name>
</gene>
<dbReference type="Pfam" id="PF04586">
    <property type="entry name" value="Peptidase_S78"/>
    <property type="match status" value="1"/>
</dbReference>
<evidence type="ECO:0000313" key="5">
    <source>
        <dbReference type="EMBL" id="KDN14037.1"/>
    </source>
</evidence>
<dbReference type="RefSeq" id="WP_051608290.1">
    <property type="nucleotide sequence ID" value="NZ_JFZV01000012.1"/>
</dbReference>
<keyword evidence="6" id="KW-1185">Reference proteome</keyword>
<dbReference type="Proteomes" id="UP000027170">
    <property type="component" value="Unassembled WGS sequence"/>
</dbReference>
<evidence type="ECO:0000256" key="3">
    <source>
        <dbReference type="ARBA" id="ARBA00022801"/>
    </source>
</evidence>
<protein>
    <submittedName>
        <fullName evidence="5">Peptidase U35, phage prohead HK97</fullName>
    </submittedName>
</protein>
<dbReference type="OrthoDB" id="9804926at2"/>
<keyword evidence="3" id="KW-0378">Hydrolase</keyword>
<dbReference type="EMBL" id="JFZV01000012">
    <property type="protein sequence ID" value="KDN14037.1"/>
    <property type="molecule type" value="Genomic_DNA"/>
</dbReference>
<reference evidence="5 6" key="1">
    <citation type="submission" date="2014-03" db="EMBL/GenBank/DDBJ databases">
        <title>The genomes of two eusocial bee gut symbionts.</title>
        <authorList>
            <person name="Kwong W.K."/>
            <person name="Engel P."/>
            <person name="Koch H."/>
            <person name="Moran N.A."/>
        </authorList>
    </citation>
    <scope>NUCLEOTIDE SEQUENCE [LARGE SCALE GENOMIC DNA]</scope>
    <source>
        <strain evidence="6">wkB29</strain>
    </source>
</reference>
<evidence type="ECO:0000256" key="2">
    <source>
        <dbReference type="ARBA" id="ARBA00022670"/>
    </source>
</evidence>
<name>A0A836MPZ5_9NEIS</name>
<proteinExistence type="predicted"/>
<keyword evidence="1" id="KW-1188">Viral release from host cell</keyword>
<evidence type="ECO:0000313" key="6">
    <source>
        <dbReference type="Proteomes" id="UP000027170"/>
    </source>
</evidence>
<evidence type="ECO:0000256" key="1">
    <source>
        <dbReference type="ARBA" id="ARBA00022612"/>
    </source>
</evidence>
<comment type="caution">
    <text evidence="5">The sequence shown here is derived from an EMBL/GenBank/DDBJ whole genome shotgun (WGS) entry which is preliminary data.</text>
</comment>
<accession>A0A836MPZ5</accession>
<dbReference type="GO" id="GO:0006508">
    <property type="term" value="P:proteolysis"/>
    <property type="evidence" value="ECO:0007669"/>
    <property type="project" value="UniProtKB-KW"/>
</dbReference>
<organism evidence="5 6">
    <name type="scientific">Snodgrassella communis</name>
    <dbReference type="NCBI Taxonomy" id="2946699"/>
    <lineage>
        <taxon>Bacteria</taxon>
        <taxon>Pseudomonadati</taxon>
        <taxon>Pseudomonadota</taxon>
        <taxon>Betaproteobacteria</taxon>
        <taxon>Neisseriales</taxon>
        <taxon>Neisseriaceae</taxon>
        <taxon>Snodgrassella</taxon>
    </lineage>
</organism>
<feature type="domain" description="Prohead serine protease" evidence="4">
    <location>
        <begin position="35"/>
        <end position="158"/>
    </location>
</feature>
<evidence type="ECO:0000259" key="4">
    <source>
        <dbReference type="Pfam" id="PF04586"/>
    </source>
</evidence>
<sequence length="233" mass="25578">MNHTKAYGYLEVKSFDDDKRIITGIATTPNTDRAEDIVDPRGAKFTLPIPFLWQHDHTQPIGDVIEAKVTDAGIEVVIQLASIKEEGSLKDRLDTAWLSIKNKLVKGLSIGFRAVEYSFIENSYGIHYTAWDWYELSAVTIPANAEATITTVKQLFTTTAESQKRPADKSDAVINVGSVSKNSGMSNQPTQIAKEQDAFVPADSLPESLVGVATKKHLVVSLAPTNKHLIVKL</sequence>
<dbReference type="GO" id="GO:0008233">
    <property type="term" value="F:peptidase activity"/>
    <property type="evidence" value="ECO:0007669"/>
    <property type="project" value="UniProtKB-KW"/>
</dbReference>